<evidence type="ECO:0000313" key="14">
    <source>
        <dbReference type="Proteomes" id="UP001595478"/>
    </source>
</evidence>
<keyword evidence="13" id="KW-0675">Receptor</keyword>
<evidence type="ECO:0000256" key="2">
    <source>
        <dbReference type="ARBA" id="ARBA00022448"/>
    </source>
</evidence>
<dbReference type="InterPro" id="IPR036942">
    <property type="entry name" value="Beta-barrel_TonB_sf"/>
</dbReference>
<organism evidence="13 14">
    <name type="scientific">Agaribacter flavus</name>
    <dbReference type="NCBI Taxonomy" id="1902781"/>
    <lineage>
        <taxon>Bacteria</taxon>
        <taxon>Pseudomonadati</taxon>
        <taxon>Pseudomonadota</taxon>
        <taxon>Gammaproteobacteria</taxon>
        <taxon>Alteromonadales</taxon>
        <taxon>Alteromonadaceae</taxon>
        <taxon>Agaribacter</taxon>
    </lineage>
</organism>
<sequence length="863" mass="94885">MKKSFYLSTLSFAIGSIIATNALAQTASTESDEVVEKILVLGSYSSSLIRAMDLKRSADTVTDAISAEDIGKFPSENVAEALQLVPGVQIDRNRGEGLGVSVRGLGPTFQIAQLNGRSIAVNENVENSGQNGRQFRYDILPSSLISGLEVVKSPSAKMEEGAIGGLVNIQTFKPFQLGTSGSITVSASQSDLADSTDPKVSGLYSWTNDDKSLGFLLSGAYSQRDLRQDRVFTFNWIQGALSAEEGESQSLEEVFAPQRNRPTLERQERTRQSIASSIQWKANDVHELNIDLLYSKFNVAFDEIGIDIELGGSVANPIVEGNSLVAGTALDTNLQLSRESSDSEHDSFSLGINNVWDMEDWRVAVDLSTSLANSETVAPIRRTRIRLNDQAVGFDYRAGFNDAPAFSFPVDITDSSIFPGRRIEYRTIAVEDTDNALKLDFECYLSGLISSVEFGLHYRHRQREYNRRDIRVSDGISGEFFGSEFFEAFPVSDFASQVSANYPSVWAVPNESSFFDRFFTPDLINNPLTAGDQRNSYIVEETISAAYVLLNFEEESDLPFFGNIGLRVVNSEQSPSGTSIIDGAPQAVDFETDYVEVLPSANLNLELSEEWLLRTAFAKVLTRPSLPDLRPGLTFSTDSPTARGGNPLLEPYEALQYDVSAEYYFSEAGYVSMGYFYKDISTFISTQAQLLDVEGTEVILSAPSNTGKGDISGLEIAYQQVFEGLPSPFNGLGIQANYTFVESEVEVSQDGQLVAQPIAGLSENSVNVVAFYEYGNFGARVGYNWRDDFLVSNGVGAVSDQFQDAFGTVDSSIFYDISESIRVQFEAVNITDESIKTYFDERIRGGRIDHYGRRFSLGVSAKF</sequence>
<evidence type="ECO:0000259" key="11">
    <source>
        <dbReference type="Pfam" id="PF00593"/>
    </source>
</evidence>
<proteinExistence type="inferred from homology"/>
<evidence type="ECO:0000256" key="3">
    <source>
        <dbReference type="ARBA" id="ARBA00022452"/>
    </source>
</evidence>
<dbReference type="PANTHER" id="PTHR40980:SF3">
    <property type="entry name" value="TONB-DEPENDENT RECEPTOR-LIKE BETA-BARREL DOMAIN-CONTAINING PROTEIN"/>
    <property type="match status" value="1"/>
</dbReference>
<dbReference type="InterPro" id="IPR000531">
    <property type="entry name" value="Beta-barrel_TonB"/>
</dbReference>
<keyword evidence="6 8" id="KW-0472">Membrane</keyword>
<keyword evidence="3 8" id="KW-1134">Transmembrane beta strand</keyword>
<feature type="chain" id="PRO_5046437788" evidence="10">
    <location>
        <begin position="25"/>
        <end position="863"/>
    </location>
</feature>
<evidence type="ECO:0000256" key="1">
    <source>
        <dbReference type="ARBA" id="ARBA00004571"/>
    </source>
</evidence>
<dbReference type="CDD" id="cd01347">
    <property type="entry name" value="ligand_gated_channel"/>
    <property type="match status" value="1"/>
</dbReference>
<feature type="domain" description="TonB-dependent receptor-like beta-barrel" evidence="11">
    <location>
        <begin position="387"/>
        <end position="830"/>
    </location>
</feature>
<keyword evidence="14" id="KW-1185">Reference proteome</keyword>
<comment type="subcellular location">
    <subcellularLocation>
        <location evidence="1 8">Cell outer membrane</location>
        <topology evidence="1 8">Multi-pass membrane protein</topology>
    </subcellularLocation>
</comment>
<dbReference type="Gene3D" id="2.40.170.20">
    <property type="entry name" value="TonB-dependent receptor, beta-barrel domain"/>
    <property type="match status" value="1"/>
</dbReference>
<dbReference type="SUPFAM" id="SSF56935">
    <property type="entry name" value="Porins"/>
    <property type="match status" value="1"/>
</dbReference>
<dbReference type="Pfam" id="PF00593">
    <property type="entry name" value="TonB_dep_Rec_b-barrel"/>
    <property type="match status" value="1"/>
</dbReference>
<dbReference type="RefSeq" id="WP_376921350.1">
    <property type="nucleotide sequence ID" value="NZ_JBHRSW010000047.1"/>
</dbReference>
<name>A0ABV7FY86_9ALTE</name>
<keyword evidence="10" id="KW-0732">Signal</keyword>
<evidence type="ECO:0000256" key="4">
    <source>
        <dbReference type="ARBA" id="ARBA00022692"/>
    </source>
</evidence>
<comment type="similarity">
    <text evidence="8 9">Belongs to the TonB-dependent receptor family.</text>
</comment>
<dbReference type="Proteomes" id="UP001595478">
    <property type="component" value="Unassembled WGS sequence"/>
</dbReference>
<dbReference type="Gene3D" id="2.170.130.10">
    <property type="entry name" value="TonB-dependent receptor, plug domain"/>
    <property type="match status" value="1"/>
</dbReference>
<gene>
    <name evidence="13" type="ORF">ACFOHL_16560</name>
</gene>
<feature type="domain" description="TonB-dependent receptor plug" evidence="12">
    <location>
        <begin position="56"/>
        <end position="165"/>
    </location>
</feature>
<evidence type="ECO:0000256" key="9">
    <source>
        <dbReference type="RuleBase" id="RU003357"/>
    </source>
</evidence>
<evidence type="ECO:0000256" key="5">
    <source>
        <dbReference type="ARBA" id="ARBA00023077"/>
    </source>
</evidence>
<dbReference type="EMBL" id="JBHRSW010000047">
    <property type="protein sequence ID" value="MFC3123237.1"/>
    <property type="molecule type" value="Genomic_DNA"/>
</dbReference>
<dbReference type="NCBIfam" id="TIGR01782">
    <property type="entry name" value="TonB-Xanth-Caul"/>
    <property type="match status" value="1"/>
</dbReference>
<evidence type="ECO:0000313" key="13">
    <source>
        <dbReference type="EMBL" id="MFC3123237.1"/>
    </source>
</evidence>
<evidence type="ECO:0000256" key="10">
    <source>
        <dbReference type="SAM" id="SignalP"/>
    </source>
</evidence>
<accession>A0ABV7FY86</accession>
<keyword evidence="2 8" id="KW-0813">Transport</keyword>
<keyword evidence="4 8" id="KW-0812">Transmembrane</keyword>
<evidence type="ECO:0000256" key="6">
    <source>
        <dbReference type="ARBA" id="ARBA00023136"/>
    </source>
</evidence>
<dbReference type="PROSITE" id="PS52016">
    <property type="entry name" value="TONB_DEPENDENT_REC_3"/>
    <property type="match status" value="1"/>
</dbReference>
<dbReference type="Pfam" id="PF07715">
    <property type="entry name" value="Plug"/>
    <property type="match status" value="1"/>
</dbReference>
<feature type="signal peptide" evidence="10">
    <location>
        <begin position="1"/>
        <end position="24"/>
    </location>
</feature>
<evidence type="ECO:0000256" key="7">
    <source>
        <dbReference type="ARBA" id="ARBA00023237"/>
    </source>
</evidence>
<evidence type="ECO:0000259" key="12">
    <source>
        <dbReference type="Pfam" id="PF07715"/>
    </source>
</evidence>
<keyword evidence="7 8" id="KW-0998">Cell outer membrane</keyword>
<keyword evidence="5 9" id="KW-0798">TonB box</keyword>
<dbReference type="InterPro" id="IPR037066">
    <property type="entry name" value="Plug_dom_sf"/>
</dbReference>
<comment type="caution">
    <text evidence="13">The sequence shown here is derived from an EMBL/GenBank/DDBJ whole genome shotgun (WGS) entry which is preliminary data.</text>
</comment>
<protein>
    <submittedName>
        <fullName evidence="13">TonB-dependent receptor</fullName>
    </submittedName>
</protein>
<reference evidence="14" key="1">
    <citation type="journal article" date="2019" name="Int. J. Syst. Evol. Microbiol.">
        <title>The Global Catalogue of Microorganisms (GCM) 10K type strain sequencing project: providing services to taxonomists for standard genome sequencing and annotation.</title>
        <authorList>
            <consortium name="The Broad Institute Genomics Platform"/>
            <consortium name="The Broad Institute Genome Sequencing Center for Infectious Disease"/>
            <person name="Wu L."/>
            <person name="Ma J."/>
        </authorList>
    </citation>
    <scope>NUCLEOTIDE SEQUENCE [LARGE SCALE GENOMIC DNA]</scope>
    <source>
        <strain evidence="14">KCTC 52473</strain>
    </source>
</reference>
<dbReference type="InterPro" id="IPR012910">
    <property type="entry name" value="Plug_dom"/>
</dbReference>
<dbReference type="InterPro" id="IPR010104">
    <property type="entry name" value="TonB_rcpt_bac"/>
</dbReference>
<evidence type="ECO:0000256" key="8">
    <source>
        <dbReference type="PROSITE-ProRule" id="PRU01360"/>
    </source>
</evidence>
<dbReference type="PANTHER" id="PTHR40980">
    <property type="entry name" value="PLUG DOMAIN-CONTAINING PROTEIN"/>
    <property type="match status" value="1"/>
</dbReference>
<dbReference type="InterPro" id="IPR039426">
    <property type="entry name" value="TonB-dep_rcpt-like"/>
</dbReference>